<feature type="region of interest" description="Disordered" evidence="1">
    <location>
        <begin position="436"/>
        <end position="474"/>
    </location>
</feature>
<dbReference type="RefSeq" id="WP_245372804.1">
    <property type="nucleotide sequence ID" value="NZ_JAGIOO010000001.1"/>
</dbReference>
<feature type="compositionally biased region" description="Gly residues" evidence="1">
    <location>
        <begin position="446"/>
        <end position="463"/>
    </location>
</feature>
<feature type="region of interest" description="Disordered" evidence="1">
    <location>
        <begin position="99"/>
        <end position="141"/>
    </location>
</feature>
<feature type="transmembrane region" description="Helical" evidence="2">
    <location>
        <begin position="316"/>
        <end position="335"/>
    </location>
</feature>
<feature type="compositionally biased region" description="Pro residues" evidence="1">
    <location>
        <begin position="675"/>
        <end position="687"/>
    </location>
</feature>
<feature type="compositionally biased region" description="Pro residues" evidence="1">
    <location>
        <begin position="594"/>
        <end position="603"/>
    </location>
</feature>
<feature type="compositionally biased region" description="Pro residues" evidence="1">
    <location>
        <begin position="118"/>
        <end position="128"/>
    </location>
</feature>
<keyword evidence="2" id="KW-0812">Transmembrane</keyword>
<feature type="signal peptide" evidence="3">
    <location>
        <begin position="1"/>
        <end position="28"/>
    </location>
</feature>
<feature type="transmembrane region" description="Helical" evidence="2">
    <location>
        <begin position="200"/>
        <end position="221"/>
    </location>
</feature>
<dbReference type="PANTHER" id="PTHR24216:SF65">
    <property type="entry name" value="PAXILLIN-LIKE PROTEIN 1"/>
    <property type="match status" value="1"/>
</dbReference>
<feature type="compositionally biased region" description="Pro residues" evidence="1">
    <location>
        <begin position="39"/>
        <end position="48"/>
    </location>
</feature>
<keyword evidence="3" id="KW-0732">Signal</keyword>
<feature type="compositionally biased region" description="Pro residues" evidence="1">
    <location>
        <begin position="643"/>
        <end position="656"/>
    </location>
</feature>
<name>A0ABS5AEW5_9PSEU</name>
<reference evidence="4 5" key="1">
    <citation type="submission" date="2021-03" db="EMBL/GenBank/DDBJ databases">
        <title>Sequencing the genomes of 1000 actinobacteria strains.</title>
        <authorList>
            <person name="Klenk H.-P."/>
        </authorList>
    </citation>
    <scope>NUCLEOTIDE SEQUENCE [LARGE SCALE GENOMIC DNA]</scope>
    <source>
        <strain evidence="4 5">DSM 44580</strain>
    </source>
</reference>
<evidence type="ECO:0008006" key="6">
    <source>
        <dbReference type="Google" id="ProtNLM"/>
    </source>
</evidence>
<organism evidence="4 5">
    <name type="scientific">Crossiella equi</name>
    <dbReference type="NCBI Taxonomy" id="130796"/>
    <lineage>
        <taxon>Bacteria</taxon>
        <taxon>Bacillati</taxon>
        <taxon>Actinomycetota</taxon>
        <taxon>Actinomycetes</taxon>
        <taxon>Pseudonocardiales</taxon>
        <taxon>Pseudonocardiaceae</taxon>
        <taxon>Crossiella</taxon>
    </lineage>
</organism>
<dbReference type="PANTHER" id="PTHR24216">
    <property type="entry name" value="PAXILLIN-RELATED"/>
    <property type="match status" value="1"/>
</dbReference>
<keyword evidence="5" id="KW-1185">Reference proteome</keyword>
<keyword evidence="2" id="KW-0472">Membrane</keyword>
<dbReference type="Pfam" id="PF19590">
    <property type="entry name" value="TrbL_3"/>
    <property type="match status" value="1"/>
</dbReference>
<gene>
    <name evidence="4" type="ORF">JOF53_003748</name>
</gene>
<feature type="region of interest" description="Disordered" evidence="1">
    <location>
        <begin position="29"/>
        <end position="59"/>
    </location>
</feature>
<accession>A0ABS5AEW5</accession>
<protein>
    <recommendedName>
        <fullName evidence="6">TrbL/VirB6 plasmid conjugal transfer protein</fullName>
    </recommendedName>
</protein>
<feature type="chain" id="PRO_5045681155" description="TrbL/VirB6 plasmid conjugal transfer protein" evidence="3">
    <location>
        <begin position="29"/>
        <end position="687"/>
    </location>
</feature>
<evidence type="ECO:0000313" key="5">
    <source>
        <dbReference type="Proteomes" id="UP001519363"/>
    </source>
</evidence>
<evidence type="ECO:0000256" key="3">
    <source>
        <dbReference type="SAM" id="SignalP"/>
    </source>
</evidence>
<feature type="compositionally biased region" description="Low complexity" evidence="1">
    <location>
        <begin position="29"/>
        <end position="38"/>
    </location>
</feature>
<comment type="caution">
    <text evidence="4">The sequence shown here is derived from an EMBL/GenBank/DDBJ whole genome shotgun (WGS) entry which is preliminary data.</text>
</comment>
<evidence type="ECO:0000256" key="2">
    <source>
        <dbReference type="SAM" id="Phobius"/>
    </source>
</evidence>
<dbReference type="EMBL" id="JAGIOO010000001">
    <property type="protein sequence ID" value="MBP2474876.1"/>
    <property type="molecule type" value="Genomic_DNA"/>
</dbReference>
<feature type="transmembrane region" description="Helical" evidence="2">
    <location>
        <begin position="233"/>
        <end position="251"/>
    </location>
</feature>
<evidence type="ECO:0000256" key="1">
    <source>
        <dbReference type="SAM" id="MobiDB-lite"/>
    </source>
</evidence>
<dbReference type="InterPro" id="IPR045782">
    <property type="entry name" value="TrbL_3"/>
</dbReference>
<keyword evidence="2" id="KW-1133">Transmembrane helix</keyword>
<feature type="transmembrane region" description="Helical" evidence="2">
    <location>
        <begin position="347"/>
        <end position="370"/>
    </location>
</feature>
<feature type="transmembrane region" description="Helical" evidence="2">
    <location>
        <begin position="289"/>
        <end position="309"/>
    </location>
</feature>
<proteinExistence type="predicted"/>
<dbReference type="Proteomes" id="UP001519363">
    <property type="component" value="Unassembled WGS sequence"/>
</dbReference>
<feature type="region of interest" description="Disordered" evidence="1">
    <location>
        <begin position="488"/>
        <end position="687"/>
    </location>
</feature>
<feature type="transmembrane region" description="Helical" evidence="2">
    <location>
        <begin position="377"/>
        <end position="399"/>
    </location>
</feature>
<evidence type="ECO:0000313" key="4">
    <source>
        <dbReference type="EMBL" id="MBP2474876.1"/>
    </source>
</evidence>
<sequence length="687" mass="71301">MTRSRALVMLALSLVVLLGGTLAVSAAATPGGPAAAQPAPAPPLPLPTGDPCTPDSPLPVCHLPAPTTTPPLTGIPLPIPTGPSTPVTCFPGSLQYECTHPSTTEPAPPPCTGEGCIPQPPTSAPPTNPGTGQPGNGDNGEADCGITDIGGCITNAINAFFRGIVTAALNPLLDLLSKTLLTTPTPDSLPRIGELWTNSWQILLACYGMLILVAGILVMGYQTLQTRHSIKEIAPRIVVGFLAGALSLWVATKGIQIANGLAQAVMGGGLDASSAGETLRNLTLSSLNGGIFIIFIGIFLAGMLVVLLVTYVVRVALTVILIAGAPIALMFHALPQTEGIAKWWWKAFGGCLAIQVVQSLTLITAMKVFLAPGGFTLFGPTVSGLVNLLVALALMYILFKIPFWVLSSIKGTGGRSILGSIVRGFIAYKTFGLLGGRGGGGRKPRPSGGGGGRGGNGGGGGRGTTDPYAHARTTADGQYVLPLTGVRRSRPAAKPKPAPAPKPKAGQGRQLALPLGDDWPENKPVLGRDGQYRLPLDAERVKPTPPPASPNQPSGRRRGGQQMELPFDPYKGNRPTRTGQYPLPLDGVRRTPRPASPPPPAAPPARSRGTQMELPFDPYKGNRATRSGQYPLPLEGVRRTPRPSTPPPATPPPRPASPAGQQLRLPLDLPKPARRPSPPPPKPGGKS</sequence>